<dbReference type="Gene3D" id="1.10.443.10">
    <property type="entry name" value="Intergrase catalytic core"/>
    <property type="match status" value="1"/>
</dbReference>
<dbReference type="SUPFAM" id="SSF56349">
    <property type="entry name" value="DNA breaking-rejoining enzymes"/>
    <property type="match status" value="1"/>
</dbReference>
<dbReference type="InterPro" id="IPR028259">
    <property type="entry name" value="AP2-like_int_N"/>
</dbReference>
<dbReference type="PROSITE" id="PS51898">
    <property type="entry name" value="TYR_RECOMBINASE"/>
    <property type="match status" value="1"/>
</dbReference>
<dbReference type="PANTHER" id="PTHR30349">
    <property type="entry name" value="PHAGE INTEGRASE-RELATED"/>
    <property type="match status" value="1"/>
</dbReference>
<evidence type="ECO:0000313" key="5">
    <source>
        <dbReference type="EMBL" id="MDJ1113200.1"/>
    </source>
</evidence>
<evidence type="ECO:0000259" key="4">
    <source>
        <dbReference type="PROSITE" id="PS51898"/>
    </source>
</evidence>
<dbReference type="InterPro" id="IPR002104">
    <property type="entry name" value="Integrase_catalytic"/>
</dbReference>
<dbReference type="InterPro" id="IPR050090">
    <property type="entry name" value="Tyrosine_recombinase_XerCD"/>
</dbReference>
<accession>A0ABT6ZAK8</accession>
<reference evidence="5 6" key="1">
    <citation type="submission" date="2023-05" db="EMBL/GenBank/DDBJ databases">
        <title>Microbacterium dauci sp.nov., Isolated from Carrot Rhizosphere Soil.</title>
        <authorList>
            <person name="Xiao Z."/>
            <person name="Zheng J."/>
        </authorList>
    </citation>
    <scope>NUCLEOTIDE SEQUENCE [LARGE SCALE GENOMIC DNA]</scope>
    <source>
        <strain evidence="5 6">LX3-4</strain>
    </source>
</reference>
<sequence>MSGTISKYETKDGPRYRVQYRKPDKSVTGKRGFKTKKEASLYLASVTITKATGEYVDPSLGRRTVSVFATQWERSHLPTLKPSSQEGMRSSYRTHVEPKWGGRSVAGIRPSELEDWVGELSGQRAAQTVRRAAFVLNQILAIAERDRVIPRNPMAGVKLPKKKRKPQRYLTHDQVETIAAGAAHPNLVRFLAYTGLRWGEAVELQVGDLNMLRRRLTVERNAVYVRGQYVVGTPKTGERREVAMPHFLVGDLARACEGKPRSGFVFGDGGAQLPYPHATSGWFQAAVKAAQLIDATIPRVTPHDLRHTAASLAIQAGANVKAVQRMLGHSSAAMTLDVYADLFDEDLDTVAEAMSAARAKSVS</sequence>
<feature type="domain" description="Tyr recombinase" evidence="4">
    <location>
        <begin position="165"/>
        <end position="352"/>
    </location>
</feature>
<dbReference type="Pfam" id="PF00589">
    <property type="entry name" value="Phage_integrase"/>
    <property type="match status" value="1"/>
</dbReference>
<dbReference type="Proteomes" id="UP001321481">
    <property type="component" value="Unassembled WGS sequence"/>
</dbReference>
<comment type="similarity">
    <text evidence="1">Belongs to the 'phage' integrase family.</text>
</comment>
<dbReference type="Pfam" id="PF14657">
    <property type="entry name" value="Arm-DNA-bind_4"/>
    <property type="match status" value="1"/>
</dbReference>
<dbReference type="InterPro" id="IPR011010">
    <property type="entry name" value="DNA_brk_join_enz"/>
</dbReference>
<keyword evidence="3" id="KW-0233">DNA recombination</keyword>
<dbReference type="InterPro" id="IPR013762">
    <property type="entry name" value="Integrase-like_cat_sf"/>
</dbReference>
<dbReference type="CDD" id="cd01189">
    <property type="entry name" value="INT_ICEBs1_C_like"/>
    <property type="match status" value="1"/>
</dbReference>
<gene>
    <name evidence="5" type="ORF">QNI14_01900</name>
</gene>
<evidence type="ECO:0000256" key="1">
    <source>
        <dbReference type="ARBA" id="ARBA00008857"/>
    </source>
</evidence>
<dbReference type="EMBL" id="JASJND010000001">
    <property type="protein sequence ID" value="MDJ1113200.1"/>
    <property type="molecule type" value="Genomic_DNA"/>
</dbReference>
<dbReference type="InterPro" id="IPR010998">
    <property type="entry name" value="Integrase_recombinase_N"/>
</dbReference>
<comment type="caution">
    <text evidence="5">The sequence shown here is derived from an EMBL/GenBank/DDBJ whole genome shotgun (WGS) entry which is preliminary data.</text>
</comment>
<dbReference type="RefSeq" id="WP_283714491.1">
    <property type="nucleotide sequence ID" value="NZ_JASJND010000001.1"/>
</dbReference>
<protein>
    <submittedName>
        <fullName evidence="5">Tyrosine-type recombinase/integrase</fullName>
    </submittedName>
</protein>
<dbReference type="Gene3D" id="1.10.150.130">
    <property type="match status" value="1"/>
</dbReference>
<dbReference type="PANTHER" id="PTHR30349:SF64">
    <property type="entry name" value="PROPHAGE INTEGRASE INTD-RELATED"/>
    <property type="match status" value="1"/>
</dbReference>
<dbReference type="Pfam" id="PF22022">
    <property type="entry name" value="Phage_int_M"/>
    <property type="match status" value="1"/>
</dbReference>
<evidence type="ECO:0000256" key="3">
    <source>
        <dbReference type="ARBA" id="ARBA00023172"/>
    </source>
</evidence>
<organism evidence="5 6">
    <name type="scientific">Microbacterium dauci</name>
    <dbReference type="NCBI Taxonomy" id="3048008"/>
    <lineage>
        <taxon>Bacteria</taxon>
        <taxon>Bacillati</taxon>
        <taxon>Actinomycetota</taxon>
        <taxon>Actinomycetes</taxon>
        <taxon>Micrococcales</taxon>
        <taxon>Microbacteriaceae</taxon>
        <taxon>Microbacterium</taxon>
    </lineage>
</organism>
<keyword evidence="6" id="KW-1185">Reference proteome</keyword>
<proteinExistence type="inferred from homology"/>
<name>A0ABT6ZAK8_9MICO</name>
<keyword evidence="2" id="KW-0238">DNA-binding</keyword>
<evidence type="ECO:0000256" key="2">
    <source>
        <dbReference type="ARBA" id="ARBA00023125"/>
    </source>
</evidence>
<dbReference type="InterPro" id="IPR053876">
    <property type="entry name" value="Phage_int_M"/>
</dbReference>
<evidence type="ECO:0000313" key="6">
    <source>
        <dbReference type="Proteomes" id="UP001321481"/>
    </source>
</evidence>